<keyword evidence="2" id="KW-1185">Reference proteome</keyword>
<evidence type="ECO:0000313" key="1">
    <source>
        <dbReference type="EMBL" id="RSM06578.1"/>
    </source>
</evidence>
<dbReference type="InterPro" id="IPR038305">
    <property type="entry name" value="HeLo_sf"/>
</dbReference>
<sequence>MAFEPISGTIGAVAFADQMFARCVWVYKKYKLSQDFGSDYVEYQTKYHCEIFRFDQIISHPHSGLAESALDTGQRHLREPLRSRLQIWMADLDKCGKLVAKYEEKLEPNSDGAEDDAVEEGACHKIFLLEPNSPDFKQHLLRLPVRLEFLLRLFLLQHTLQL</sequence>
<dbReference type="AlphaFoldDB" id="A0A428TX23"/>
<accession>A0A428TX23</accession>
<reference evidence="1 2" key="1">
    <citation type="submission" date="2017-06" db="EMBL/GenBank/DDBJ databases">
        <title>Comparative genomic analysis of Ambrosia Fusariam Clade fungi.</title>
        <authorList>
            <person name="Stajich J.E."/>
            <person name="Carrillo J."/>
            <person name="Kijimoto T."/>
            <person name="Eskalen A."/>
            <person name="O'Donnell K."/>
            <person name="Kasson M."/>
        </authorList>
    </citation>
    <scope>NUCLEOTIDE SEQUENCE [LARGE SCALE GENOMIC DNA]</scope>
    <source>
        <strain evidence="1 2">NRRL62579</strain>
    </source>
</reference>
<dbReference type="EMBL" id="NKCK01000045">
    <property type="protein sequence ID" value="RSM06578.1"/>
    <property type="molecule type" value="Genomic_DNA"/>
</dbReference>
<gene>
    <name evidence="1" type="ORF">CEP52_005656</name>
</gene>
<dbReference type="Proteomes" id="UP000287144">
    <property type="component" value="Unassembled WGS sequence"/>
</dbReference>
<comment type="caution">
    <text evidence="1">The sequence shown here is derived from an EMBL/GenBank/DDBJ whole genome shotgun (WGS) entry which is preliminary data.</text>
</comment>
<proteinExistence type="predicted"/>
<protein>
    <submittedName>
        <fullName evidence="1">Uncharacterized protein</fullName>
    </submittedName>
</protein>
<dbReference type="Gene3D" id="1.20.120.1020">
    <property type="entry name" value="Prion-inhibition and propagation, HeLo domain"/>
    <property type="match status" value="1"/>
</dbReference>
<organism evidence="1 2">
    <name type="scientific">Fusarium oligoseptatum</name>
    <dbReference type="NCBI Taxonomy" id="2604345"/>
    <lineage>
        <taxon>Eukaryota</taxon>
        <taxon>Fungi</taxon>
        <taxon>Dikarya</taxon>
        <taxon>Ascomycota</taxon>
        <taxon>Pezizomycotina</taxon>
        <taxon>Sordariomycetes</taxon>
        <taxon>Hypocreomycetidae</taxon>
        <taxon>Hypocreales</taxon>
        <taxon>Nectriaceae</taxon>
        <taxon>Fusarium</taxon>
        <taxon>Fusarium solani species complex</taxon>
    </lineage>
</organism>
<name>A0A428TX23_9HYPO</name>
<evidence type="ECO:0000313" key="2">
    <source>
        <dbReference type="Proteomes" id="UP000287144"/>
    </source>
</evidence>